<evidence type="ECO:0000256" key="1">
    <source>
        <dbReference type="SAM" id="MobiDB-lite"/>
    </source>
</evidence>
<protein>
    <submittedName>
        <fullName evidence="2">Uncharacterized protein</fullName>
    </submittedName>
</protein>
<accession>A0A221NX67</accession>
<dbReference type="KEGG" id="splu:LK06_010405"/>
<keyword evidence="3" id="KW-1185">Reference proteome</keyword>
<feature type="region of interest" description="Disordered" evidence="1">
    <location>
        <begin position="20"/>
        <end position="62"/>
    </location>
</feature>
<proteinExistence type="predicted"/>
<feature type="compositionally biased region" description="Basic residues" evidence="1">
    <location>
        <begin position="46"/>
        <end position="55"/>
    </location>
</feature>
<evidence type="ECO:0000313" key="3">
    <source>
        <dbReference type="Proteomes" id="UP000031501"/>
    </source>
</evidence>
<feature type="compositionally biased region" description="Low complexity" evidence="1">
    <location>
        <begin position="24"/>
        <end position="36"/>
    </location>
</feature>
<gene>
    <name evidence="2" type="ORF">LK07_11530</name>
</gene>
<dbReference type="EMBL" id="CP022433">
    <property type="protein sequence ID" value="ASN24567.1"/>
    <property type="molecule type" value="Genomic_DNA"/>
</dbReference>
<sequence length="62" mass="6952">MWRVGRRTFGAKTVIVDLDESDETATVKPPTATAPARSSEPVEKHQRGRAHRCPTLRRGGFY</sequence>
<dbReference type="AlphaFoldDB" id="A0A221NX67"/>
<reference evidence="2 3" key="1">
    <citation type="submission" date="2017-07" db="EMBL/GenBank/DDBJ databases">
        <title>Genome sequence of Streptomyces pluripotens MUSC 137T.</title>
        <authorList>
            <person name="Ser H.-L."/>
            <person name="Lee L.-H."/>
        </authorList>
    </citation>
    <scope>NUCLEOTIDE SEQUENCE [LARGE SCALE GENOMIC DNA]</scope>
    <source>
        <strain evidence="2 3">MUSC 137</strain>
    </source>
</reference>
<organism evidence="2 3">
    <name type="scientific">Streptomyces pluripotens</name>
    <dbReference type="NCBI Taxonomy" id="1355015"/>
    <lineage>
        <taxon>Bacteria</taxon>
        <taxon>Bacillati</taxon>
        <taxon>Actinomycetota</taxon>
        <taxon>Actinomycetes</taxon>
        <taxon>Kitasatosporales</taxon>
        <taxon>Streptomycetaceae</taxon>
        <taxon>Streptomyces</taxon>
    </lineage>
</organism>
<name>A0A221NX67_9ACTN</name>
<evidence type="ECO:0000313" key="2">
    <source>
        <dbReference type="EMBL" id="ASN24567.1"/>
    </source>
</evidence>
<dbReference type="Proteomes" id="UP000031501">
    <property type="component" value="Chromosome"/>
</dbReference>